<proteinExistence type="predicted"/>
<organism evidence="1 2">
    <name type="scientific">Zostera marina</name>
    <name type="common">Eelgrass</name>
    <dbReference type="NCBI Taxonomy" id="29655"/>
    <lineage>
        <taxon>Eukaryota</taxon>
        <taxon>Viridiplantae</taxon>
        <taxon>Streptophyta</taxon>
        <taxon>Embryophyta</taxon>
        <taxon>Tracheophyta</taxon>
        <taxon>Spermatophyta</taxon>
        <taxon>Magnoliopsida</taxon>
        <taxon>Liliopsida</taxon>
        <taxon>Zosteraceae</taxon>
        <taxon>Zostera</taxon>
    </lineage>
</organism>
<gene>
    <name evidence="1" type="ORF">ZOSMA_342G00240</name>
</gene>
<name>A0A0K9P7F8_ZOSMR</name>
<reference evidence="2" key="1">
    <citation type="journal article" date="2016" name="Nature">
        <title>The genome of the seagrass Zostera marina reveals angiosperm adaptation to the sea.</title>
        <authorList>
            <person name="Olsen J.L."/>
            <person name="Rouze P."/>
            <person name="Verhelst B."/>
            <person name="Lin Y.-C."/>
            <person name="Bayer T."/>
            <person name="Collen J."/>
            <person name="Dattolo E."/>
            <person name="De Paoli E."/>
            <person name="Dittami S."/>
            <person name="Maumus F."/>
            <person name="Michel G."/>
            <person name="Kersting A."/>
            <person name="Lauritano C."/>
            <person name="Lohaus R."/>
            <person name="Toepel M."/>
            <person name="Tonon T."/>
            <person name="Vanneste K."/>
            <person name="Amirebrahimi M."/>
            <person name="Brakel J."/>
            <person name="Bostroem C."/>
            <person name="Chovatia M."/>
            <person name="Grimwood J."/>
            <person name="Jenkins J.W."/>
            <person name="Jueterbock A."/>
            <person name="Mraz A."/>
            <person name="Stam W.T."/>
            <person name="Tice H."/>
            <person name="Bornberg-Bauer E."/>
            <person name="Green P.J."/>
            <person name="Pearson G.A."/>
            <person name="Procaccini G."/>
            <person name="Duarte C.M."/>
            <person name="Schmutz J."/>
            <person name="Reusch T.B.H."/>
            <person name="Van de Peer Y."/>
        </authorList>
    </citation>
    <scope>NUCLEOTIDE SEQUENCE [LARGE SCALE GENOMIC DNA]</scope>
    <source>
        <strain evidence="2">cv. Finnish</strain>
    </source>
</reference>
<accession>A0A0K9P7F8</accession>
<dbReference type="Proteomes" id="UP000036987">
    <property type="component" value="Unassembled WGS sequence"/>
</dbReference>
<protein>
    <submittedName>
        <fullName evidence="1">Uncharacterized protein</fullName>
    </submittedName>
</protein>
<evidence type="ECO:0000313" key="2">
    <source>
        <dbReference type="Proteomes" id="UP000036987"/>
    </source>
</evidence>
<comment type="caution">
    <text evidence="1">The sequence shown here is derived from an EMBL/GenBank/DDBJ whole genome shotgun (WGS) entry which is preliminary data.</text>
</comment>
<dbReference type="EMBL" id="LFYR01001082">
    <property type="protein sequence ID" value="KMZ64949.1"/>
    <property type="molecule type" value="Genomic_DNA"/>
</dbReference>
<dbReference type="AlphaFoldDB" id="A0A0K9P7F8"/>
<evidence type="ECO:0000313" key="1">
    <source>
        <dbReference type="EMBL" id="KMZ64949.1"/>
    </source>
</evidence>
<keyword evidence="2" id="KW-1185">Reference proteome</keyword>
<sequence>MKVKFVNEKLKTLFSKLEITHILTTKFKHEAIRFQRSLTQPGGNVYYAAMCRADVEWKTT</sequence>